<proteinExistence type="predicted"/>
<feature type="region of interest" description="Disordered" evidence="1">
    <location>
        <begin position="221"/>
        <end position="246"/>
    </location>
</feature>
<evidence type="ECO:0000259" key="3">
    <source>
        <dbReference type="Pfam" id="PF13963"/>
    </source>
</evidence>
<feature type="domain" description="Transposase-associated" evidence="3">
    <location>
        <begin position="29"/>
        <end position="69"/>
    </location>
</feature>
<dbReference type="OrthoDB" id="1932595at2759"/>
<dbReference type="InterPro" id="IPR011205">
    <property type="entry name" value="UCP015417_vWA"/>
</dbReference>
<feature type="domain" description="DUF2828" evidence="2">
    <location>
        <begin position="255"/>
        <end position="364"/>
    </location>
</feature>
<dbReference type="EMBL" id="JADFTS010000005">
    <property type="protein sequence ID" value="KAF9607265.1"/>
    <property type="molecule type" value="Genomic_DNA"/>
</dbReference>
<organism evidence="4 5">
    <name type="scientific">Coptis chinensis</name>
    <dbReference type="NCBI Taxonomy" id="261450"/>
    <lineage>
        <taxon>Eukaryota</taxon>
        <taxon>Viridiplantae</taxon>
        <taxon>Streptophyta</taxon>
        <taxon>Embryophyta</taxon>
        <taxon>Tracheophyta</taxon>
        <taxon>Spermatophyta</taxon>
        <taxon>Magnoliopsida</taxon>
        <taxon>Ranunculales</taxon>
        <taxon>Ranunculaceae</taxon>
        <taxon>Coptidoideae</taxon>
        <taxon>Coptis</taxon>
    </lineage>
</organism>
<dbReference type="Pfam" id="PF11443">
    <property type="entry name" value="DUF2828"/>
    <property type="match status" value="1"/>
</dbReference>
<reference evidence="4 5" key="1">
    <citation type="submission" date="2020-10" db="EMBL/GenBank/DDBJ databases">
        <title>The Coptis chinensis genome and diversification of protoberbering-type alkaloids.</title>
        <authorList>
            <person name="Wang B."/>
            <person name="Shu S."/>
            <person name="Song C."/>
            <person name="Liu Y."/>
        </authorList>
    </citation>
    <scope>NUCLEOTIDE SEQUENCE [LARGE SCALE GENOMIC DNA]</scope>
    <source>
        <strain evidence="4">HL-2020</strain>
        <tissue evidence="4">Leaf</tissue>
    </source>
</reference>
<dbReference type="Proteomes" id="UP000631114">
    <property type="component" value="Unassembled WGS sequence"/>
</dbReference>
<dbReference type="PANTHER" id="PTHR31373">
    <property type="entry name" value="OS06G0652100 PROTEIN"/>
    <property type="match status" value="1"/>
</dbReference>
<dbReference type="InterPro" id="IPR058580">
    <property type="entry name" value="DUF2828"/>
</dbReference>
<protein>
    <submittedName>
        <fullName evidence="4">Uncharacterized protein</fullName>
    </submittedName>
</protein>
<keyword evidence="5" id="KW-1185">Reference proteome</keyword>
<dbReference type="Pfam" id="PF13963">
    <property type="entry name" value="Transpos_assoc"/>
    <property type="match status" value="1"/>
</dbReference>
<dbReference type="PANTHER" id="PTHR31373:SF27">
    <property type="entry name" value="TROVE DOMAIN-CONTAINING PROTEIN"/>
    <property type="match status" value="1"/>
</dbReference>
<evidence type="ECO:0000259" key="2">
    <source>
        <dbReference type="Pfam" id="PF11443"/>
    </source>
</evidence>
<evidence type="ECO:0000256" key="1">
    <source>
        <dbReference type="SAM" id="MobiDB-lite"/>
    </source>
</evidence>
<evidence type="ECO:0000313" key="4">
    <source>
        <dbReference type="EMBL" id="KAF9607265.1"/>
    </source>
</evidence>
<accession>A0A835HUL4</accession>
<dbReference type="InterPro" id="IPR029480">
    <property type="entry name" value="Transpos_assoc"/>
</dbReference>
<evidence type="ECO:0000313" key="5">
    <source>
        <dbReference type="Proteomes" id="UP000631114"/>
    </source>
</evidence>
<sequence>MDEKTRGPYFMKTGLGILFHLPKQSWWSACPCPCKNRRNRFRLEYDVVEDHLNLNGIDLSYRVWVLHGERRLQTSMEHPVVGNMEEINTEEEGLGIGNFVDAYMGHGIEIGGNEPPLCSPRTRLGSDLSDDQLRTRLGHMSSTPCQVIFSMADELCRALGGAEKVEIEWGNHSLSNRVEEAVKELKGSIRLLQSATHASMLEIYNETIRDLLSTNRAGSVDNSTAATTTMSSNQSSDVDSIADDPMDAVPTKGLTETCSPTLLTTGNPCLDFFFHILPDTPSQDLIQRLELAWTHNPLTALKLVSHLCGVRGTGKSDKQGFYAAALWLHEHHPKTLALNVRWFAESGYLKGLLEILYRILERLDVEKVAKE</sequence>
<gene>
    <name evidence="4" type="ORF">IFM89_033472</name>
</gene>
<feature type="compositionally biased region" description="Low complexity" evidence="1">
    <location>
        <begin position="222"/>
        <end position="236"/>
    </location>
</feature>
<name>A0A835HUL4_9MAGN</name>
<comment type="caution">
    <text evidence="4">The sequence shown here is derived from an EMBL/GenBank/DDBJ whole genome shotgun (WGS) entry which is preliminary data.</text>
</comment>
<dbReference type="AlphaFoldDB" id="A0A835HUL4"/>